<evidence type="ECO:0000313" key="8">
    <source>
        <dbReference type="EMBL" id="ORY02319.1"/>
    </source>
</evidence>
<sequence length="282" mass="31882">MFASLDAYRSPSLRPFSPTSNSDVISLSDSHPNANKAPFIIGVAGGPGAGKSKVCKLVVERLKPHENSQIQKVVILSLFRFLREFEGEDLEAALQGNMNIEHPDAYDFDLLAELLSELRQGNPIDLPIYDFSRWRRCAETERWGDPLPDVVILEGCLVLFDSKVRHFLSMKIFADVDSDTRLINLVNKELSKKEGNIDRIITRYTHVRKPTFEHFIFPTKKSADIIMPRGFENTVAIDLITEHVNAILTAQVPAIAPHELENPYVVSDIYDKPKRIFTPIPE</sequence>
<dbReference type="GO" id="GO:0004849">
    <property type="term" value="F:uridine kinase activity"/>
    <property type="evidence" value="ECO:0007669"/>
    <property type="project" value="UniProtKB-EC"/>
</dbReference>
<dbReference type="InterPro" id="IPR006083">
    <property type="entry name" value="PRK/URK"/>
</dbReference>
<dbReference type="GO" id="GO:0016787">
    <property type="term" value="F:hydrolase activity"/>
    <property type="evidence" value="ECO:0007669"/>
    <property type="project" value="UniProtKB-KW"/>
</dbReference>
<dbReference type="EC" id="2.7.1.48" evidence="2"/>
<feature type="domain" description="Phosphoribulokinase/uridine kinase" evidence="7">
    <location>
        <begin position="40"/>
        <end position="235"/>
    </location>
</feature>
<feature type="region of interest" description="Disordered" evidence="6">
    <location>
        <begin position="1"/>
        <end position="21"/>
    </location>
</feature>
<organism evidence="8 9">
    <name type="scientific">Basidiobolus meristosporus CBS 931.73</name>
    <dbReference type="NCBI Taxonomy" id="1314790"/>
    <lineage>
        <taxon>Eukaryota</taxon>
        <taxon>Fungi</taxon>
        <taxon>Fungi incertae sedis</taxon>
        <taxon>Zoopagomycota</taxon>
        <taxon>Entomophthoromycotina</taxon>
        <taxon>Basidiobolomycetes</taxon>
        <taxon>Basidiobolales</taxon>
        <taxon>Basidiobolaceae</taxon>
        <taxon>Basidiobolus</taxon>
    </lineage>
</organism>
<dbReference type="PRINTS" id="PR00988">
    <property type="entry name" value="URIDINKINASE"/>
</dbReference>
<reference evidence="8 9" key="1">
    <citation type="submission" date="2016-07" db="EMBL/GenBank/DDBJ databases">
        <title>Pervasive Adenine N6-methylation of Active Genes in Fungi.</title>
        <authorList>
            <consortium name="DOE Joint Genome Institute"/>
            <person name="Mondo S.J."/>
            <person name="Dannebaum R.O."/>
            <person name="Kuo R.C."/>
            <person name="Labutti K."/>
            <person name="Haridas S."/>
            <person name="Kuo A."/>
            <person name="Salamov A."/>
            <person name="Ahrendt S.R."/>
            <person name="Lipzen A."/>
            <person name="Sullivan W."/>
            <person name="Andreopoulos W.B."/>
            <person name="Clum A."/>
            <person name="Lindquist E."/>
            <person name="Daum C."/>
            <person name="Ramamoorthy G.K."/>
            <person name="Gryganskyi A."/>
            <person name="Culley D."/>
            <person name="Magnuson J.K."/>
            <person name="James T.Y."/>
            <person name="O'Malley M.A."/>
            <person name="Stajich J.E."/>
            <person name="Spatafora J.W."/>
            <person name="Visel A."/>
            <person name="Grigoriev I.V."/>
        </authorList>
    </citation>
    <scope>NUCLEOTIDE SEQUENCE [LARGE SCALE GENOMIC DNA]</scope>
    <source>
        <strain evidence="8 9">CBS 931.73</strain>
    </source>
</reference>
<dbReference type="AlphaFoldDB" id="A0A1Y1YWJ5"/>
<accession>A0A1Y1YWJ5</accession>
<evidence type="ECO:0000313" key="9">
    <source>
        <dbReference type="Proteomes" id="UP000193498"/>
    </source>
</evidence>
<dbReference type="PANTHER" id="PTHR10285">
    <property type="entry name" value="URIDINE KINASE"/>
    <property type="match status" value="1"/>
</dbReference>
<gene>
    <name evidence="8" type="ORF">K493DRAFT_405303</name>
</gene>
<keyword evidence="9" id="KW-1185">Reference proteome</keyword>
<evidence type="ECO:0000256" key="4">
    <source>
        <dbReference type="ARBA" id="ARBA00022741"/>
    </source>
</evidence>
<keyword evidence="5" id="KW-0418">Kinase</keyword>
<dbReference type="OrthoDB" id="738517at2759"/>
<keyword evidence="8" id="KW-0378">Hydrolase</keyword>
<dbReference type="Proteomes" id="UP000193498">
    <property type="component" value="Unassembled WGS sequence"/>
</dbReference>
<dbReference type="InParanoid" id="A0A1Y1YWJ5"/>
<dbReference type="GO" id="GO:0005524">
    <property type="term" value="F:ATP binding"/>
    <property type="evidence" value="ECO:0007669"/>
    <property type="project" value="InterPro"/>
</dbReference>
<comment type="pathway">
    <text evidence="1">Pyrimidine metabolism; UMP biosynthesis via salvage pathway; UMP from uridine: step 1/1.</text>
</comment>
<comment type="caution">
    <text evidence="8">The sequence shown here is derived from an EMBL/GenBank/DDBJ whole genome shotgun (WGS) entry which is preliminary data.</text>
</comment>
<keyword evidence="4" id="KW-0547">Nucleotide-binding</keyword>
<evidence type="ECO:0000256" key="6">
    <source>
        <dbReference type="SAM" id="MobiDB-lite"/>
    </source>
</evidence>
<dbReference type="Pfam" id="PF00485">
    <property type="entry name" value="PRK"/>
    <property type="match status" value="1"/>
</dbReference>
<evidence type="ECO:0000256" key="5">
    <source>
        <dbReference type="ARBA" id="ARBA00022777"/>
    </source>
</evidence>
<proteinExistence type="predicted"/>
<dbReference type="CDD" id="cd02023">
    <property type="entry name" value="UMPK"/>
    <property type="match status" value="1"/>
</dbReference>
<dbReference type="EMBL" id="MCFE01000058">
    <property type="protein sequence ID" value="ORY02319.1"/>
    <property type="molecule type" value="Genomic_DNA"/>
</dbReference>
<evidence type="ECO:0000256" key="2">
    <source>
        <dbReference type="ARBA" id="ARBA00012137"/>
    </source>
</evidence>
<evidence type="ECO:0000256" key="3">
    <source>
        <dbReference type="ARBA" id="ARBA00022679"/>
    </source>
</evidence>
<dbReference type="InterPro" id="IPR000764">
    <property type="entry name" value="Uridine_kinase-like"/>
</dbReference>
<keyword evidence="3" id="KW-0808">Transferase</keyword>
<dbReference type="Gene3D" id="3.40.50.300">
    <property type="entry name" value="P-loop containing nucleotide triphosphate hydrolases"/>
    <property type="match status" value="1"/>
</dbReference>
<protein>
    <recommendedName>
        <fullName evidence="2">uridine/cytidine kinase</fullName>
        <ecNumber evidence="2">2.7.1.48</ecNumber>
    </recommendedName>
</protein>
<dbReference type="SUPFAM" id="SSF52540">
    <property type="entry name" value="P-loop containing nucleoside triphosphate hydrolases"/>
    <property type="match status" value="1"/>
</dbReference>
<dbReference type="STRING" id="1314790.A0A1Y1YWJ5"/>
<dbReference type="InterPro" id="IPR027417">
    <property type="entry name" value="P-loop_NTPase"/>
</dbReference>
<dbReference type="UniPathway" id="UPA00574">
    <property type="reaction ID" value="UER00637"/>
</dbReference>
<name>A0A1Y1YWJ5_9FUNG</name>
<evidence type="ECO:0000256" key="1">
    <source>
        <dbReference type="ARBA" id="ARBA00004690"/>
    </source>
</evidence>
<evidence type="ECO:0000259" key="7">
    <source>
        <dbReference type="Pfam" id="PF00485"/>
    </source>
</evidence>
<dbReference type="GO" id="GO:0044206">
    <property type="term" value="P:UMP salvage"/>
    <property type="evidence" value="ECO:0007669"/>
    <property type="project" value="UniProtKB-UniPathway"/>
</dbReference>